<organism evidence="4 5">
    <name type="scientific">Segatella cerevisiae</name>
    <dbReference type="NCBI Taxonomy" id="2053716"/>
    <lineage>
        <taxon>Bacteria</taxon>
        <taxon>Pseudomonadati</taxon>
        <taxon>Bacteroidota</taxon>
        <taxon>Bacteroidia</taxon>
        <taxon>Bacteroidales</taxon>
        <taxon>Prevotellaceae</taxon>
        <taxon>Segatella</taxon>
    </lineage>
</organism>
<dbReference type="RefSeq" id="WP_252761115.1">
    <property type="nucleotide sequence ID" value="NZ_JAMXLY010000027.1"/>
</dbReference>
<keyword evidence="5" id="KW-1185">Reference proteome</keyword>
<comment type="caution">
    <text evidence="4">The sequence shown here is derived from an EMBL/GenBank/DDBJ whole genome shotgun (WGS) entry which is preliminary data.</text>
</comment>
<evidence type="ECO:0000256" key="1">
    <source>
        <dbReference type="SAM" id="Phobius"/>
    </source>
</evidence>
<dbReference type="CDD" id="cd16148">
    <property type="entry name" value="sulfatase_like"/>
    <property type="match status" value="1"/>
</dbReference>
<dbReference type="EMBL" id="JAMXLY010000027">
    <property type="protein sequence ID" value="MCO6025758.1"/>
    <property type="molecule type" value="Genomic_DNA"/>
</dbReference>
<sequence>MKSKAFSYYILSTLFLAVLLFSYIFFDTTRQIMDFPGWLYFTTSCLSHSALVTGVLFLLFFIPEYFFGAKKLSLILILIAISMAAVLCLINLQVFQLYRFHLNGIILNMVFGPGAGEIFNFSPWLYLKEAFGLIIAISICIGLWFPARKLQFSRRSKIITVCILVSCLLFANIMHVYGAFVQKTSVIASTRIIPYYFPLEANRTLIKIGFRQPLEAQLLRGHAGGDELNYPLHPLKIKKAKKPNIIFILIDSWSTRTLTSETMPTVYQFATENQWYDNHFSSSNGTRYAVFGLFFSVPSIYWSNMESGHVSPLFINQMLKENYTIRIHASATLDNPPFARIVFQRVPHLQRNTPGKTPYDRDVRITQDMIKELPALKRSRKPFFSMVFYDLAHAMSLPACKQGKFKPAWTFADYSKLNNRMNPTPFFNLYRDCVNQIDQQIRQIFIALKKNGMDKNTVIIITGDHAQEFNENHKNFWGHNGDFSRWQIHTPLLMQIPGMKPHRYHYRTTHYDIVPTLMYSCLGVQNPPSDYSFGHYLWDRQSRTWEVTGGDLQYAFIIRGDTILNHEGDGSLSVTDSKLNPIPEYQINVRQFQKAMQHLNAFYKR</sequence>
<gene>
    <name evidence="4" type="ORF">NG821_07880</name>
</gene>
<dbReference type="Pfam" id="PF00884">
    <property type="entry name" value="Sulfatase"/>
    <property type="match status" value="1"/>
</dbReference>
<accession>A0ABT1BZY3</accession>
<keyword evidence="1" id="KW-0472">Membrane</keyword>
<protein>
    <submittedName>
        <fullName evidence="4">Sulfatase-like hydrolase/transferase</fullName>
    </submittedName>
</protein>
<dbReference type="PIRSF" id="PIRSF004950">
    <property type="entry name" value="Mmb_sulf_HI0842"/>
    <property type="match status" value="1"/>
</dbReference>
<feature type="domain" description="Inner membrane protein YejM N-terminal" evidence="3">
    <location>
        <begin position="8"/>
        <end position="236"/>
    </location>
</feature>
<evidence type="ECO:0000259" key="3">
    <source>
        <dbReference type="Pfam" id="PF11893"/>
    </source>
</evidence>
<dbReference type="InterPro" id="IPR012159">
    <property type="entry name" value="YejM-like"/>
</dbReference>
<dbReference type="SUPFAM" id="SSF53649">
    <property type="entry name" value="Alkaline phosphatase-like"/>
    <property type="match status" value="1"/>
</dbReference>
<proteinExistence type="predicted"/>
<feature type="transmembrane region" description="Helical" evidence="1">
    <location>
        <begin position="158"/>
        <end position="180"/>
    </location>
</feature>
<feature type="transmembrane region" description="Helical" evidence="1">
    <location>
        <begin position="130"/>
        <end position="146"/>
    </location>
</feature>
<dbReference type="PANTHER" id="PTHR43751:SF3">
    <property type="entry name" value="SULFATASE N-TERMINAL DOMAIN-CONTAINING PROTEIN"/>
    <property type="match status" value="1"/>
</dbReference>
<reference evidence="4 5" key="1">
    <citation type="submission" date="2022-06" db="EMBL/GenBank/DDBJ databases">
        <title>A taxonomic note on the genus Prevotella: Description of four novel genera and emended description of the genera Hallella and Xylanibacter.</title>
        <authorList>
            <person name="Hitch T.C.A."/>
        </authorList>
    </citation>
    <scope>NUCLEOTIDE SEQUENCE [LARGE SCALE GENOMIC DNA]</scope>
    <source>
        <strain evidence="4 5">DSM 100619</strain>
    </source>
</reference>
<dbReference type="InterPro" id="IPR000917">
    <property type="entry name" value="Sulfatase_N"/>
</dbReference>
<evidence type="ECO:0000259" key="2">
    <source>
        <dbReference type="Pfam" id="PF00884"/>
    </source>
</evidence>
<feature type="transmembrane region" description="Helical" evidence="1">
    <location>
        <begin position="6"/>
        <end position="26"/>
    </location>
</feature>
<dbReference type="InterPro" id="IPR017850">
    <property type="entry name" value="Alkaline_phosphatase_core_sf"/>
</dbReference>
<keyword evidence="1" id="KW-0812">Transmembrane</keyword>
<evidence type="ECO:0000313" key="5">
    <source>
        <dbReference type="Proteomes" id="UP001204015"/>
    </source>
</evidence>
<dbReference type="Proteomes" id="UP001204015">
    <property type="component" value="Unassembled WGS sequence"/>
</dbReference>
<dbReference type="Pfam" id="PF11893">
    <property type="entry name" value="DUF3413"/>
    <property type="match status" value="1"/>
</dbReference>
<evidence type="ECO:0000313" key="4">
    <source>
        <dbReference type="EMBL" id="MCO6025758.1"/>
    </source>
</evidence>
<dbReference type="InterPro" id="IPR052701">
    <property type="entry name" value="GAG_Ulvan_Degrading_Sulfatases"/>
</dbReference>
<dbReference type="PANTHER" id="PTHR43751">
    <property type="entry name" value="SULFATASE"/>
    <property type="match status" value="1"/>
</dbReference>
<keyword evidence="1" id="KW-1133">Transmembrane helix</keyword>
<feature type="transmembrane region" description="Helical" evidence="1">
    <location>
        <begin position="74"/>
        <end position="92"/>
    </location>
</feature>
<feature type="transmembrane region" description="Helical" evidence="1">
    <location>
        <begin position="38"/>
        <end position="62"/>
    </location>
</feature>
<dbReference type="Gene3D" id="3.40.720.10">
    <property type="entry name" value="Alkaline Phosphatase, subunit A"/>
    <property type="match status" value="1"/>
</dbReference>
<feature type="domain" description="Sulfatase N-terminal" evidence="2">
    <location>
        <begin position="243"/>
        <end position="518"/>
    </location>
</feature>
<name>A0ABT1BZY3_9BACT</name>
<dbReference type="InterPro" id="IPR024588">
    <property type="entry name" value="YejM_N"/>
</dbReference>